<dbReference type="HOGENOM" id="CLU_2005018_0_0_1"/>
<dbReference type="KEGG" id="pgr:PGTG_02827"/>
<accession>E3JWG1</accession>
<proteinExistence type="predicted"/>
<evidence type="ECO:0000313" key="2">
    <source>
        <dbReference type="Proteomes" id="UP000008783"/>
    </source>
</evidence>
<dbReference type="EMBL" id="DS178265">
    <property type="protein sequence ID" value="EFP76386.1"/>
    <property type="molecule type" value="Genomic_DNA"/>
</dbReference>
<name>E3JWG1_PUCGT</name>
<reference evidence="2" key="2">
    <citation type="journal article" date="2011" name="Proc. Natl. Acad. Sci. U.S.A.">
        <title>Obligate biotrophy features unraveled by the genomic analysis of rust fungi.</title>
        <authorList>
            <person name="Duplessis S."/>
            <person name="Cuomo C.A."/>
            <person name="Lin Y.-C."/>
            <person name="Aerts A."/>
            <person name="Tisserant E."/>
            <person name="Veneault-Fourrey C."/>
            <person name="Joly D.L."/>
            <person name="Hacquard S."/>
            <person name="Amselem J."/>
            <person name="Cantarel B.L."/>
            <person name="Chiu R."/>
            <person name="Coutinho P.M."/>
            <person name="Feau N."/>
            <person name="Field M."/>
            <person name="Frey P."/>
            <person name="Gelhaye E."/>
            <person name="Goldberg J."/>
            <person name="Grabherr M.G."/>
            <person name="Kodira C.D."/>
            <person name="Kohler A."/>
            <person name="Kuees U."/>
            <person name="Lindquist E.A."/>
            <person name="Lucas S.M."/>
            <person name="Mago R."/>
            <person name="Mauceli E."/>
            <person name="Morin E."/>
            <person name="Murat C."/>
            <person name="Pangilinan J.L."/>
            <person name="Park R."/>
            <person name="Pearson M."/>
            <person name="Quesneville H."/>
            <person name="Rouhier N."/>
            <person name="Sakthikumar S."/>
            <person name="Salamov A.A."/>
            <person name="Schmutz J."/>
            <person name="Selles B."/>
            <person name="Shapiro H."/>
            <person name="Tanguay P."/>
            <person name="Tuskan G.A."/>
            <person name="Henrissat B."/>
            <person name="Van de Peer Y."/>
            <person name="Rouze P."/>
            <person name="Ellis J.G."/>
            <person name="Dodds P.N."/>
            <person name="Schein J.E."/>
            <person name="Zhong S."/>
            <person name="Hamelin R.C."/>
            <person name="Grigoriev I.V."/>
            <person name="Szabo L.J."/>
            <person name="Martin F."/>
        </authorList>
    </citation>
    <scope>NUCLEOTIDE SEQUENCE [LARGE SCALE GENOMIC DNA]</scope>
    <source>
        <strain evidence="2">CRL 75-36-700-3 / race SCCL</strain>
    </source>
</reference>
<dbReference type="RefSeq" id="XP_003320805.1">
    <property type="nucleotide sequence ID" value="XM_003320757.1"/>
</dbReference>
<dbReference type="AlphaFoldDB" id="E3JWG1"/>
<dbReference type="Proteomes" id="UP000008783">
    <property type="component" value="Unassembled WGS sequence"/>
</dbReference>
<dbReference type="VEuPathDB" id="FungiDB:PGTG_02827"/>
<organism evidence="1 2">
    <name type="scientific">Puccinia graminis f. sp. tritici (strain CRL 75-36-700-3 / race SCCL)</name>
    <name type="common">Black stem rust fungus</name>
    <dbReference type="NCBI Taxonomy" id="418459"/>
    <lineage>
        <taxon>Eukaryota</taxon>
        <taxon>Fungi</taxon>
        <taxon>Dikarya</taxon>
        <taxon>Basidiomycota</taxon>
        <taxon>Pucciniomycotina</taxon>
        <taxon>Pucciniomycetes</taxon>
        <taxon>Pucciniales</taxon>
        <taxon>Pucciniaceae</taxon>
        <taxon>Puccinia</taxon>
    </lineage>
</organism>
<sequence>MITTLPIWSIDSTCTHCAHLIPTPAPTVHTQFQQKLCRHPTTRDILISDLGPSRHQTSKEIQEHRCKTQKVVVRPFLLNGEGDGGGASSALLYYQITRPTKLSLASFNQVIGFCKGGVSLIEWY</sequence>
<dbReference type="GeneID" id="10534441"/>
<evidence type="ECO:0000313" key="1">
    <source>
        <dbReference type="EMBL" id="EFP76386.1"/>
    </source>
</evidence>
<reference key="1">
    <citation type="submission" date="2007-01" db="EMBL/GenBank/DDBJ databases">
        <title>The Genome Sequence of Puccinia graminis f. sp. tritici Strain CRL 75-36-700-3.</title>
        <authorList>
            <consortium name="The Broad Institute Genome Sequencing Platform"/>
            <person name="Birren B."/>
            <person name="Lander E."/>
            <person name="Galagan J."/>
            <person name="Nusbaum C."/>
            <person name="Devon K."/>
            <person name="Cuomo C."/>
            <person name="Jaffe D."/>
            <person name="Butler J."/>
            <person name="Alvarez P."/>
            <person name="Gnerre S."/>
            <person name="Grabherr M."/>
            <person name="Mauceli E."/>
            <person name="Brockman W."/>
            <person name="Young S."/>
            <person name="LaButti K."/>
            <person name="Sykes S."/>
            <person name="DeCaprio D."/>
            <person name="Crawford M."/>
            <person name="Koehrsen M."/>
            <person name="Engels R."/>
            <person name="Montgomery P."/>
            <person name="Pearson M."/>
            <person name="Howarth C."/>
            <person name="Larson L."/>
            <person name="White J."/>
            <person name="Zeng Q."/>
            <person name="Kodira C."/>
            <person name="Yandava C."/>
            <person name="Alvarado L."/>
            <person name="O'Leary S."/>
            <person name="Szabo L."/>
            <person name="Dean R."/>
            <person name="Schein J."/>
        </authorList>
    </citation>
    <scope>NUCLEOTIDE SEQUENCE</scope>
    <source>
        <strain>CRL 75-36-700-3</strain>
    </source>
</reference>
<protein>
    <submittedName>
        <fullName evidence="1">Uncharacterized protein</fullName>
    </submittedName>
</protein>
<dbReference type="InParanoid" id="E3JWG1"/>
<keyword evidence="2" id="KW-1185">Reference proteome</keyword>
<gene>
    <name evidence="1" type="ORF">PGTG_02827</name>
</gene>